<dbReference type="AlphaFoldDB" id="X0TEC8"/>
<organism evidence="2">
    <name type="scientific">marine sediment metagenome</name>
    <dbReference type="NCBI Taxonomy" id="412755"/>
    <lineage>
        <taxon>unclassified sequences</taxon>
        <taxon>metagenomes</taxon>
        <taxon>ecological metagenomes</taxon>
    </lineage>
</organism>
<feature type="compositionally biased region" description="Basic and acidic residues" evidence="1">
    <location>
        <begin position="302"/>
        <end position="314"/>
    </location>
</feature>
<feature type="region of interest" description="Disordered" evidence="1">
    <location>
        <begin position="265"/>
        <end position="314"/>
    </location>
</feature>
<dbReference type="Gene3D" id="3.40.390.10">
    <property type="entry name" value="Collagenase (Catalytic Domain)"/>
    <property type="match status" value="1"/>
</dbReference>
<evidence type="ECO:0000256" key="1">
    <source>
        <dbReference type="SAM" id="MobiDB-lite"/>
    </source>
</evidence>
<reference evidence="2" key="1">
    <citation type="journal article" date="2014" name="Front. Microbiol.">
        <title>High frequency of phylogenetically diverse reductive dehalogenase-homologous genes in deep subseafloor sedimentary metagenomes.</title>
        <authorList>
            <person name="Kawai M."/>
            <person name="Futagami T."/>
            <person name="Toyoda A."/>
            <person name="Takaki Y."/>
            <person name="Nishi S."/>
            <person name="Hori S."/>
            <person name="Arai W."/>
            <person name="Tsubouchi T."/>
            <person name="Morono Y."/>
            <person name="Uchiyama I."/>
            <person name="Ito T."/>
            <person name="Fujiyama A."/>
            <person name="Inagaki F."/>
            <person name="Takami H."/>
        </authorList>
    </citation>
    <scope>NUCLEOTIDE SEQUENCE</scope>
    <source>
        <strain evidence="2">Expedition CK06-06</strain>
    </source>
</reference>
<gene>
    <name evidence="2" type="ORF">S01H1_19068</name>
</gene>
<protein>
    <submittedName>
        <fullName evidence="2">Uncharacterized protein</fullName>
    </submittedName>
</protein>
<feature type="non-terminal residue" evidence="2">
    <location>
        <position position="314"/>
    </location>
</feature>
<accession>X0TEC8</accession>
<name>X0TEC8_9ZZZZ</name>
<dbReference type="GO" id="GO:0008237">
    <property type="term" value="F:metallopeptidase activity"/>
    <property type="evidence" value="ECO:0007669"/>
    <property type="project" value="InterPro"/>
</dbReference>
<feature type="compositionally biased region" description="Acidic residues" evidence="1">
    <location>
        <begin position="221"/>
        <end position="231"/>
    </location>
</feature>
<comment type="caution">
    <text evidence="2">The sequence shown here is derived from an EMBL/GenBank/DDBJ whole genome shotgun (WGS) entry which is preliminary data.</text>
</comment>
<dbReference type="InterPro" id="IPR024079">
    <property type="entry name" value="MetalloPept_cat_dom_sf"/>
</dbReference>
<feature type="non-terminal residue" evidence="2">
    <location>
        <position position="1"/>
    </location>
</feature>
<feature type="region of interest" description="Disordered" evidence="1">
    <location>
        <begin position="171"/>
        <end position="204"/>
    </location>
</feature>
<feature type="compositionally biased region" description="Polar residues" evidence="1">
    <location>
        <begin position="265"/>
        <end position="285"/>
    </location>
</feature>
<sequence>QKTNAENNQIYNNEFFTTPTTTVRLKFFVHDECTKNISQMVADCNDIFDGEGSGSRTVNGITQFGTNGTVTTLPDSDFDNMSTTTGRTGLLRKLKTQVENCSTGINIVIAPNGHFSANGYTYFNKGTGTNDKPYGGIILRDTCNQDQMNKTLAHELLHALGLSHEQVKWTNPDTGETESKPIGSTIVNGSGPGNDRNIPASSSGFPVPPHGYAYHDKDGDCDCEDDGEEQPENAAGRKIWDIDGNCEFGEINDTDNLLWGRADRTNTTLSPEQRNHTFDTANNTPGYRLQNVGETITPPQEEPSKSKGLWDKLK</sequence>
<feature type="region of interest" description="Disordered" evidence="1">
    <location>
        <begin position="217"/>
        <end position="237"/>
    </location>
</feature>
<dbReference type="SUPFAM" id="SSF55486">
    <property type="entry name" value="Metalloproteases ('zincins'), catalytic domain"/>
    <property type="match status" value="1"/>
</dbReference>
<evidence type="ECO:0000313" key="2">
    <source>
        <dbReference type="EMBL" id="GAF91564.1"/>
    </source>
</evidence>
<dbReference type="EMBL" id="BARS01010260">
    <property type="protein sequence ID" value="GAF91564.1"/>
    <property type="molecule type" value="Genomic_DNA"/>
</dbReference>
<proteinExistence type="predicted"/>